<dbReference type="KEGG" id="palh:B1H58_15280"/>
<evidence type="ECO:0000313" key="1">
    <source>
        <dbReference type="EMBL" id="ARJ43260.1"/>
    </source>
</evidence>
<dbReference type="OrthoDB" id="9893840at2"/>
<dbReference type="Proteomes" id="UP000192900">
    <property type="component" value="Chromosome"/>
</dbReference>
<dbReference type="AlphaFoldDB" id="A0A1W6B844"/>
<dbReference type="STRING" id="1891675.B1H58_15280"/>
<reference evidence="1 2" key="1">
    <citation type="submission" date="2017-02" db="EMBL/GenBank/DDBJ databases">
        <title>Complete genome sequence of the drought resistance-promoting endophyte Pantoea alhagi LTYR-11Z.</title>
        <authorList>
            <person name="Zhang L."/>
        </authorList>
    </citation>
    <scope>NUCLEOTIDE SEQUENCE [LARGE SCALE GENOMIC DNA]</scope>
    <source>
        <strain evidence="1 2">LTYR-11Z</strain>
    </source>
</reference>
<gene>
    <name evidence="1" type="ORF">B1H58_15280</name>
</gene>
<dbReference type="RefSeq" id="WP_085071316.1">
    <property type="nucleotide sequence ID" value="NZ_CP019706.1"/>
</dbReference>
<evidence type="ECO:0000313" key="2">
    <source>
        <dbReference type="Proteomes" id="UP000192900"/>
    </source>
</evidence>
<dbReference type="EMBL" id="CP019706">
    <property type="protein sequence ID" value="ARJ43260.1"/>
    <property type="molecule type" value="Genomic_DNA"/>
</dbReference>
<sequence>MRKYQRRLRKEAGRIQEGWKLEFEDGQPREVSEVRHQRGKVLCVVDGIHHSFERDELVWLIPQDIK</sequence>
<accession>A0A1W6B844</accession>
<organism evidence="1 2">
    <name type="scientific">Pantoea alhagi</name>
    <dbReference type="NCBI Taxonomy" id="1891675"/>
    <lineage>
        <taxon>Bacteria</taxon>
        <taxon>Pseudomonadati</taxon>
        <taxon>Pseudomonadota</taxon>
        <taxon>Gammaproteobacteria</taxon>
        <taxon>Enterobacterales</taxon>
        <taxon>Erwiniaceae</taxon>
        <taxon>Pantoea</taxon>
    </lineage>
</organism>
<proteinExistence type="predicted"/>
<keyword evidence="2" id="KW-1185">Reference proteome</keyword>
<protein>
    <submittedName>
        <fullName evidence="1">Uncharacterized protein</fullName>
    </submittedName>
</protein>
<name>A0A1W6B844_9GAMM</name>